<keyword evidence="5" id="KW-1185">Reference proteome</keyword>
<feature type="compositionally biased region" description="Polar residues" evidence="2">
    <location>
        <begin position="72"/>
        <end position="83"/>
    </location>
</feature>
<dbReference type="Gene3D" id="3.30.70.100">
    <property type="match status" value="1"/>
</dbReference>
<proteinExistence type="predicted"/>
<name>A0AAD1ZIL4_9LAMI</name>
<dbReference type="EMBL" id="OU503046">
    <property type="protein sequence ID" value="CAI9770536.1"/>
    <property type="molecule type" value="Genomic_DNA"/>
</dbReference>
<feature type="region of interest" description="Disordered" evidence="2">
    <location>
        <begin position="40"/>
        <end position="83"/>
    </location>
</feature>
<organism evidence="4 5">
    <name type="scientific">Fraxinus pennsylvanica</name>
    <dbReference type="NCBI Taxonomy" id="56036"/>
    <lineage>
        <taxon>Eukaryota</taxon>
        <taxon>Viridiplantae</taxon>
        <taxon>Streptophyta</taxon>
        <taxon>Embryophyta</taxon>
        <taxon>Tracheophyta</taxon>
        <taxon>Spermatophyta</taxon>
        <taxon>Magnoliopsida</taxon>
        <taxon>eudicotyledons</taxon>
        <taxon>Gunneridae</taxon>
        <taxon>Pentapetalae</taxon>
        <taxon>asterids</taxon>
        <taxon>lamiids</taxon>
        <taxon>Lamiales</taxon>
        <taxon>Oleaceae</taxon>
        <taxon>Oleeae</taxon>
        <taxon>Fraxinus</taxon>
    </lineage>
</organism>
<dbReference type="Pfam" id="PF00403">
    <property type="entry name" value="HMA"/>
    <property type="match status" value="1"/>
</dbReference>
<dbReference type="AlphaFoldDB" id="A0AAD1ZIL4"/>
<dbReference type="SUPFAM" id="SSF55008">
    <property type="entry name" value="HMA, heavy metal-associated domain"/>
    <property type="match status" value="1"/>
</dbReference>
<feature type="compositionally biased region" description="Polar residues" evidence="2">
    <location>
        <begin position="178"/>
        <end position="190"/>
    </location>
</feature>
<feature type="domain" description="HMA" evidence="3">
    <location>
        <begin position="220"/>
        <end position="280"/>
    </location>
</feature>
<dbReference type="InterPro" id="IPR006121">
    <property type="entry name" value="HMA_dom"/>
</dbReference>
<evidence type="ECO:0000313" key="4">
    <source>
        <dbReference type="EMBL" id="CAI9770536.1"/>
    </source>
</evidence>
<dbReference type="PANTHER" id="PTHR46119">
    <property type="entry name" value="OS08G0405700 PROTEIN"/>
    <property type="match status" value="1"/>
</dbReference>
<dbReference type="PANTHER" id="PTHR46119:SF12">
    <property type="entry name" value="PROTEIN SODIUM POTASSIUM ROOT DEFECTIVE 3"/>
    <property type="match status" value="1"/>
</dbReference>
<dbReference type="InterPro" id="IPR044526">
    <property type="entry name" value="NAKR1-3"/>
</dbReference>
<evidence type="ECO:0000256" key="1">
    <source>
        <dbReference type="ARBA" id="ARBA00004170"/>
    </source>
</evidence>
<dbReference type="CDD" id="cd00371">
    <property type="entry name" value="HMA"/>
    <property type="match status" value="1"/>
</dbReference>
<comment type="subcellular location">
    <subcellularLocation>
        <location evidence="1">Membrane</location>
        <topology evidence="1">Peripheral membrane protein</topology>
    </subcellularLocation>
</comment>
<evidence type="ECO:0000259" key="3">
    <source>
        <dbReference type="PROSITE" id="PS50846"/>
    </source>
</evidence>
<dbReference type="GO" id="GO:0046872">
    <property type="term" value="F:metal ion binding"/>
    <property type="evidence" value="ECO:0007669"/>
    <property type="project" value="InterPro"/>
</dbReference>
<protein>
    <recommendedName>
        <fullName evidence="3">HMA domain-containing protein</fullName>
    </recommendedName>
</protein>
<evidence type="ECO:0000256" key="2">
    <source>
        <dbReference type="SAM" id="MobiDB-lite"/>
    </source>
</evidence>
<dbReference type="GO" id="GO:0016020">
    <property type="term" value="C:membrane"/>
    <property type="evidence" value="ECO:0007669"/>
    <property type="project" value="UniProtKB-SubCell"/>
</dbReference>
<dbReference type="GO" id="GO:0009626">
    <property type="term" value="P:plant-type hypersensitive response"/>
    <property type="evidence" value="ECO:0007669"/>
    <property type="project" value="UniProtKB-KW"/>
</dbReference>
<reference evidence="4" key="1">
    <citation type="submission" date="2023-05" db="EMBL/GenBank/DDBJ databases">
        <authorList>
            <person name="Huff M."/>
        </authorList>
    </citation>
    <scope>NUCLEOTIDE SEQUENCE</scope>
</reference>
<dbReference type="PROSITE" id="PS50846">
    <property type="entry name" value="HMA_2"/>
    <property type="match status" value="1"/>
</dbReference>
<dbReference type="InterPro" id="IPR036163">
    <property type="entry name" value="HMA_dom_sf"/>
</dbReference>
<accession>A0AAD1ZIL4</accession>
<feature type="region of interest" description="Disordered" evidence="2">
    <location>
        <begin position="176"/>
        <end position="196"/>
    </location>
</feature>
<sequence>MKSIDLFCASPAATAICSSMDQRATVPHGMKALDRHIHCLGDQPKSTPPPPCSSRLPIDPRTHYQKNRKNSSKQSELLRTKSSADVNDLGSSRYLLSDNPFLNFISDSDRISETALVPINQPVRTKHMDSDDFPVFKSLSTRSYESPRNMPVKQYPVFKSSPIGSNENMLVKKYTSLADKSSPTRSNDTTDAPEKLPLRHLSDPLHVPKSLSTRSSHRDLKVVELRVSIHCKGCEGKLRKHISRMEGVTSFKIDLATKKVTVIGKVTPLGVLTSISKVYV</sequence>
<evidence type="ECO:0000313" key="5">
    <source>
        <dbReference type="Proteomes" id="UP000834106"/>
    </source>
</evidence>
<gene>
    <name evidence="4" type="ORF">FPE_LOCUS17966</name>
</gene>
<dbReference type="Proteomes" id="UP000834106">
    <property type="component" value="Chromosome 11"/>
</dbReference>